<keyword evidence="2" id="KW-1185">Reference proteome</keyword>
<sequence>MRTSWSRRWFCCYVGHYSEPIIEIQHANQVQPMEDVDESHGARHEQASGEVSLWQRNILMGGKCRLPAFSGVIVYDSEGNLVVPKRDSRVGFRKGTRRAPDPMEMDRFAVVLTLVGGR</sequence>
<gene>
    <name evidence="1" type="ORF">C5167_008489</name>
</gene>
<evidence type="ECO:0000313" key="1">
    <source>
        <dbReference type="EMBL" id="RZC64806.1"/>
    </source>
</evidence>
<reference evidence="1 2" key="1">
    <citation type="journal article" date="2018" name="Science">
        <title>The opium poppy genome and morphinan production.</title>
        <authorList>
            <person name="Guo L."/>
            <person name="Winzer T."/>
            <person name="Yang X."/>
            <person name="Li Y."/>
            <person name="Ning Z."/>
            <person name="He Z."/>
            <person name="Teodor R."/>
            <person name="Lu Y."/>
            <person name="Bowser T.A."/>
            <person name="Graham I.A."/>
            <person name="Ye K."/>
        </authorList>
    </citation>
    <scope>NUCLEOTIDE SEQUENCE [LARGE SCALE GENOMIC DNA]</scope>
    <source>
        <strain evidence="2">cv. HN1</strain>
        <tissue evidence="1">Leaves</tissue>
    </source>
</reference>
<dbReference type="STRING" id="3469.A0A4Y7JW46"/>
<name>A0A4Y7JW46_PAPSO</name>
<proteinExistence type="predicted"/>
<dbReference type="EMBL" id="CM010720">
    <property type="protein sequence ID" value="RZC64806.1"/>
    <property type="molecule type" value="Genomic_DNA"/>
</dbReference>
<dbReference type="AlphaFoldDB" id="A0A4Y7JW46"/>
<evidence type="ECO:0000313" key="2">
    <source>
        <dbReference type="Proteomes" id="UP000316621"/>
    </source>
</evidence>
<dbReference type="PANTHER" id="PTHR33237:SF4">
    <property type="entry name" value="F14O23.12"/>
    <property type="match status" value="1"/>
</dbReference>
<organism evidence="1 2">
    <name type="scientific">Papaver somniferum</name>
    <name type="common">Opium poppy</name>
    <dbReference type="NCBI Taxonomy" id="3469"/>
    <lineage>
        <taxon>Eukaryota</taxon>
        <taxon>Viridiplantae</taxon>
        <taxon>Streptophyta</taxon>
        <taxon>Embryophyta</taxon>
        <taxon>Tracheophyta</taxon>
        <taxon>Spermatophyta</taxon>
        <taxon>Magnoliopsida</taxon>
        <taxon>Ranunculales</taxon>
        <taxon>Papaveraceae</taxon>
        <taxon>Papaveroideae</taxon>
        <taxon>Papaver</taxon>
    </lineage>
</organism>
<dbReference type="PANTHER" id="PTHR33237">
    <property type="entry name" value="F2P16.13 PROTEIN-RELATED"/>
    <property type="match status" value="1"/>
</dbReference>
<dbReference type="Proteomes" id="UP000316621">
    <property type="component" value="Chromosome 6"/>
</dbReference>
<protein>
    <submittedName>
        <fullName evidence="1">Uncharacterized protein</fullName>
    </submittedName>
</protein>
<dbReference type="Gramene" id="RZC64806">
    <property type="protein sequence ID" value="RZC64806"/>
    <property type="gene ID" value="C5167_008489"/>
</dbReference>
<accession>A0A4Y7JW46</accession>